<dbReference type="SUPFAM" id="SSF48695">
    <property type="entry name" value="Multiheme cytochromes"/>
    <property type="match status" value="1"/>
</dbReference>
<reference evidence="1" key="1">
    <citation type="submission" date="2018-05" db="EMBL/GenBank/DDBJ databases">
        <authorList>
            <person name="Lanie J.A."/>
            <person name="Ng W.-L."/>
            <person name="Kazmierczak K.M."/>
            <person name="Andrzejewski T.M."/>
            <person name="Davidsen T.M."/>
            <person name="Wayne K.J."/>
            <person name="Tettelin H."/>
            <person name="Glass J.I."/>
            <person name="Rusch D."/>
            <person name="Podicherti R."/>
            <person name="Tsui H.-C.T."/>
            <person name="Winkler M.E."/>
        </authorList>
    </citation>
    <scope>NUCLEOTIDE SEQUENCE</scope>
</reference>
<feature type="non-terminal residue" evidence="1">
    <location>
        <position position="107"/>
    </location>
</feature>
<proteinExistence type="predicted"/>
<name>A0A382SPE6_9ZZZZ</name>
<sequence length="107" mass="11843">VLNLSKGLVVFFLAVSGVCSVYAGEMDWTFWQERFLQSPSTQTQSSGAIQEPRIKEVYVTATLPDYPWIKVSGYRDRPVERCTTCHDGIASTSPSHPPEFGCSVCHG</sequence>
<dbReference type="AlphaFoldDB" id="A0A382SPE6"/>
<dbReference type="EMBL" id="UINC01129999">
    <property type="protein sequence ID" value="SVD10781.1"/>
    <property type="molecule type" value="Genomic_DNA"/>
</dbReference>
<feature type="non-terminal residue" evidence="1">
    <location>
        <position position="1"/>
    </location>
</feature>
<gene>
    <name evidence="1" type="ORF">METZ01_LOCUS363635</name>
</gene>
<dbReference type="InterPro" id="IPR036280">
    <property type="entry name" value="Multihaem_cyt_sf"/>
</dbReference>
<organism evidence="1">
    <name type="scientific">marine metagenome</name>
    <dbReference type="NCBI Taxonomy" id="408172"/>
    <lineage>
        <taxon>unclassified sequences</taxon>
        <taxon>metagenomes</taxon>
        <taxon>ecological metagenomes</taxon>
    </lineage>
</organism>
<protein>
    <submittedName>
        <fullName evidence="1">Uncharacterized protein</fullName>
    </submittedName>
</protein>
<evidence type="ECO:0000313" key="1">
    <source>
        <dbReference type="EMBL" id="SVD10781.1"/>
    </source>
</evidence>
<accession>A0A382SPE6</accession>